<dbReference type="InterPro" id="IPR011004">
    <property type="entry name" value="Trimer_LpxA-like_sf"/>
</dbReference>
<dbReference type="InterPro" id="IPR050484">
    <property type="entry name" value="Transf_Hexapept/Carb_Anhydrase"/>
</dbReference>
<dbReference type="EMBL" id="NHRJ02000004">
    <property type="protein sequence ID" value="PZE21174.1"/>
    <property type="molecule type" value="Genomic_DNA"/>
</dbReference>
<accession>A0A2W1NBA9</accession>
<dbReference type="Gene3D" id="2.160.10.10">
    <property type="entry name" value="Hexapeptide repeat proteins"/>
    <property type="match status" value="1"/>
</dbReference>
<dbReference type="SUPFAM" id="SSF51161">
    <property type="entry name" value="Trimeric LpxA-like enzymes"/>
    <property type="match status" value="1"/>
</dbReference>
<dbReference type="AlphaFoldDB" id="A0A2W1NBA9"/>
<dbReference type="PANTHER" id="PTHR13061:SF29">
    <property type="entry name" value="GAMMA CARBONIC ANHYDRASE-LIKE 1, MITOCHONDRIAL-RELATED"/>
    <property type="match status" value="1"/>
</dbReference>
<dbReference type="InterPro" id="IPR001451">
    <property type="entry name" value="Hexapep"/>
</dbReference>
<protein>
    <submittedName>
        <fullName evidence="1">Gamma carbonic anhydrase family protein</fullName>
    </submittedName>
</protein>
<evidence type="ECO:0000313" key="2">
    <source>
        <dbReference type="Proteomes" id="UP000214746"/>
    </source>
</evidence>
<dbReference type="OrthoDB" id="9803036at2"/>
<evidence type="ECO:0000313" key="1">
    <source>
        <dbReference type="EMBL" id="PZE21174.1"/>
    </source>
</evidence>
<comment type="caution">
    <text evidence="1">The sequence shown here is derived from an EMBL/GenBank/DDBJ whole genome shotgun (WGS) entry which is preliminary data.</text>
</comment>
<dbReference type="PANTHER" id="PTHR13061">
    <property type="entry name" value="DYNACTIN SUBUNIT P25"/>
    <property type="match status" value="1"/>
</dbReference>
<keyword evidence="2" id="KW-1185">Reference proteome</keyword>
<gene>
    <name evidence="1" type="ORF">CBW46_010320</name>
</gene>
<dbReference type="CDD" id="cd04645">
    <property type="entry name" value="LbH_gamma_CA_like"/>
    <property type="match status" value="1"/>
</dbReference>
<dbReference type="InterPro" id="IPR047324">
    <property type="entry name" value="LbH_gamma_CA-like"/>
</dbReference>
<sequence length="173" mass="18743">MLYSLGSLKPCLHPTAYVAPGAQLIGNITMEAASSVWFNSVLRGDNAAIHVGERSNIQDGCTLHVDTGVPLRIASRVTVGHNVILHGCTIHTGVLIGMGAIILNHAEIGEQSLIAAGALIPERKRIPPRVLVMGTPGKIVRELDEDDLRMLESVSKHYVEQSRRYKELIKPVV</sequence>
<dbReference type="Proteomes" id="UP000214746">
    <property type="component" value="Unassembled WGS sequence"/>
</dbReference>
<organism evidence="1 2">
    <name type="scientific">Paenibacillus xerothermodurans</name>
    <dbReference type="NCBI Taxonomy" id="1977292"/>
    <lineage>
        <taxon>Bacteria</taxon>
        <taxon>Bacillati</taxon>
        <taxon>Bacillota</taxon>
        <taxon>Bacilli</taxon>
        <taxon>Bacillales</taxon>
        <taxon>Paenibacillaceae</taxon>
        <taxon>Paenibacillus</taxon>
    </lineage>
</organism>
<reference evidence="1" key="1">
    <citation type="submission" date="2018-06" db="EMBL/GenBank/DDBJ databases">
        <title>Paenibacillus xerothermodurans sp. nov. an extremely dry heat resistant spore forming bacterium isolated from the soil of Cape Canaveral, Florida.</title>
        <authorList>
            <person name="Seuylemezian A."/>
            <person name="Kaur N."/>
            <person name="Patil P."/>
            <person name="Patil P."/>
            <person name="Mayilraj S."/>
            <person name="Vaishampayan P."/>
        </authorList>
    </citation>
    <scope>NUCLEOTIDE SEQUENCE [LARGE SCALE GENOMIC DNA]</scope>
    <source>
        <strain evidence="1">ATCC 27380</strain>
    </source>
</reference>
<name>A0A2W1NBA9_PAEXE</name>
<proteinExistence type="predicted"/>
<dbReference type="Pfam" id="PF00132">
    <property type="entry name" value="Hexapep"/>
    <property type="match status" value="1"/>
</dbReference>